<protein>
    <submittedName>
        <fullName evidence="3">Prepilin peptidase</fullName>
    </submittedName>
</protein>
<feature type="transmembrane region" description="Helical" evidence="1">
    <location>
        <begin position="110"/>
        <end position="131"/>
    </location>
</feature>
<proteinExistence type="predicted"/>
<dbReference type="Pfam" id="PF06750">
    <property type="entry name" value="A24_N_bact"/>
    <property type="match status" value="1"/>
</dbReference>
<dbReference type="PANTHER" id="PTHR30487">
    <property type="entry name" value="TYPE 4 PREPILIN-LIKE PROTEINS LEADER PEPTIDE-PROCESSING ENZYME"/>
    <property type="match status" value="1"/>
</dbReference>
<keyword evidence="4" id="KW-1185">Reference proteome</keyword>
<feature type="transmembrane region" description="Helical" evidence="1">
    <location>
        <begin position="168"/>
        <end position="200"/>
    </location>
</feature>
<evidence type="ECO:0000313" key="3">
    <source>
        <dbReference type="EMBL" id="MBO0481305.1"/>
    </source>
</evidence>
<dbReference type="RefSeq" id="WP_206898133.1">
    <property type="nucleotide sequence ID" value="NZ_JAFLWI010000003.1"/>
</dbReference>
<evidence type="ECO:0000256" key="1">
    <source>
        <dbReference type="SAM" id="Phobius"/>
    </source>
</evidence>
<gene>
    <name evidence="3" type="ORF">JZO71_03070</name>
</gene>
<keyword evidence="1" id="KW-0812">Transmembrane</keyword>
<feature type="transmembrane region" description="Helical" evidence="1">
    <location>
        <begin position="137"/>
        <end position="156"/>
    </location>
</feature>
<organism evidence="3 4">
    <name type="scientific">Candidatus Enterococcus courvalinii</name>
    <dbReference type="NCBI Taxonomy" id="2815329"/>
    <lineage>
        <taxon>Bacteria</taxon>
        <taxon>Bacillati</taxon>
        <taxon>Bacillota</taxon>
        <taxon>Bacilli</taxon>
        <taxon>Lactobacillales</taxon>
        <taxon>Enterococcaceae</taxon>
        <taxon>Enterococcus</taxon>
    </lineage>
</organism>
<reference evidence="3 4" key="1">
    <citation type="submission" date="2021-03" db="EMBL/GenBank/DDBJ databases">
        <title>Enterococcal diversity collection.</title>
        <authorList>
            <person name="Gilmore M.S."/>
            <person name="Schwartzman J."/>
            <person name="Van Tyne D."/>
            <person name="Martin M."/>
            <person name="Earl A.M."/>
            <person name="Manson A.L."/>
            <person name="Straub T."/>
            <person name="Salamzade R."/>
            <person name="Saavedra J."/>
            <person name="Lebreton F."/>
            <person name="Prichula J."/>
            <person name="Schaufler K."/>
            <person name="Gaca A."/>
            <person name="Sgardioli B."/>
            <person name="Wagenaar J."/>
            <person name="Strong T."/>
        </authorList>
    </citation>
    <scope>NUCLEOTIDE SEQUENCE [LARGE SCALE GENOMIC DNA]</scope>
    <source>
        <strain evidence="3 4">MSG2901</strain>
    </source>
</reference>
<dbReference type="InterPro" id="IPR010627">
    <property type="entry name" value="Prepilin_pept_A24_N"/>
</dbReference>
<comment type="caution">
    <text evidence="3">The sequence shown here is derived from an EMBL/GenBank/DDBJ whole genome shotgun (WGS) entry which is preliminary data.</text>
</comment>
<keyword evidence="1" id="KW-0472">Membrane</keyword>
<dbReference type="EMBL" id="JAFLWI010000003">
    <property type="protein sequence ID" value="MBO0481305.1"/>
    <property type="molecule type" value="Genomic_DNA"/>
</dbReference>
<accession>A0ABS3HYZ5</accession>
<name>A0ABS3HYZ5_9ENTE</name>
<feature type="transmembrane region" description="Helical" evidence="1">
    <location>
        <begin position="206"/>
        <end position="224"/>
    </location>
</feature>
<dbReference type="InterPro" id="IPR050882">
    <property type="entry name" value="Prepilin_peptidase/N-MTase"/>
</dbReference>
<dbReference type="PANTHER" id="PTHR30487:SF0">
    <property type="entry name" value="PREPILIN LEADER PEPTIDASE_N-METHYLTRANSFERASE-RELATED"/>
    <property type="match status" value="1"/>
</dbReference>
<feature type="transmembrane region" description="Helical" evidence="1">
    <location>
        <begin position="86"/>
        <end position="105"/>
    </location>
</feature>
<sequence length="226" mass="26354">MILHFILGSCFGSFFCLIAQRIPINESILSPGSHCNHCQTRLAWYELIPLFSILWQNFHCRYCHSKLPISYFLAEVVCGALFSWHFYFYSWNLLLLFWISTAFLLSLMDIFYLLIDSLLLYLMWGILWLSWFLNASFHWKSVILVAFVMCLILFFAPRSLGIGDCLLLICWSGGLSLVSLAQLLFIASLLGVTYFVFYYVRYRKQLVQLPFIPFLTMGLIIVLSNK</sequence>
<evidence type="ECO:0000259" key="2">
    <source>
        <dbReference type="Pfam" id="PF06750"/>
    </source>
</evidence>
<feature type="domain" description="Prepilin peptidase A24 N-terminal" evidence="2">
    <location>
        <begin position="6"/>
        <end position="87"/>
    </location>
</feature>
<dbReference type="Proteomes" id="UP000664832">
    <property type="component" value="Unassembled WGS sequence"/>
</dbReference>
<keyword evidence="1" id="KW-1133">Transmembrane helix</keyword>
<evidence type="ECO:0000313" key="4">
    <source>
        <dbReference type="Proteomes" id="UP000664832"/>
    </source>
</evidence>